<accession>A0A8S9NR39</accession>
<proteinExistence type="predicted"/>
<dbReference type="AlphaFoldDB" id="A0A8S9NR39"/>
<evidence type="ECO:0000313" key="1">
    <source>
        <dbReference type="EMBL" id="KAF3503998.1"/>
    </source>
</evidence>
<organism evidence="1 2">
    <name type="scientific">Brassica cretica</name>
    <name type="common">Mustard</name>
    <dbReference type="NCBI Taxonomy" id="69181"/>
    <lineage>
        <taxon>Eukaryota</taxon>
        <taxon>Viridiplantae</taxon>
        <taxon>Streptophyta</taxon>
        <taxon>Embryophyta</taxon>
        <taxon>Tracheophyta</taxon>
        <taxon>Spermatophyta</taxon>
        <taxon>Magnoliopsida</taxon>
        <taxon>eudicotyledons</taxon>
        <taxon>Gunneridae</taxon>
        <taxon>Pentapetalae</taxon>
        <taxon>rosids</taxon>
        <taxon>malvids</taxon>
        <taxon>Brassicales</taxon>
        <taxon>Brassicaceae</taxon>
        <taxon>Brassiceae</taxon>
        <taxon>Brassica</taxon>
    </lineage>
</organism>
<comment type="caution">
    <text evidence="1">The sequence shown here is derived from an EMBL/GenBank/DDBJ whole genome shotgun (WGS) entry which is preliminary data.</text>
</comment>
<gene>
    <name evidence="1" type="ORF">F2Q69_00040469</name>
</gene>
<evidence type="ECO:0000313" key="2">
    <source>
        <dbReference type="Proteomes" id="UP000712600"/>
    </source>
</evidence>
<dbReference type="Proteomes" id="UP000712600">
    <property type="component" value="Unassembled WGS sequence"/>
</dbReference>
<protein>
    <submittedName>
        <fullName evidence="1">Uncharacterized protein</fullName>
    </submittedName>
</protein>
<reference evidence="1" key="1">
    <citation type="submission" date="2019-12" db="EMBL/GenBank/DDBJ databases">
        <title>Genome sequencing and annotation of Brassica cretica.</title>
        <authorList>
            <person name="Studholme D.J."/>
            <person name="Sarris P."/>
        </authorList>
    </citation>
    <scope>NUCLEOTIDE SEQUENCE</scope>
    <source>
        <strain evidence="1">PFS-109/04</strain>
        <tissue evidence="1">Leaf</tissue>
    </source>
</reference>
<dbReference type="EMBL" id="QGKX02001621">
    <property type="protein sequence ID" value="KAF3503998.1"/>
    <property type="molecule type" value="Genomic_DNA"/>
</dbReference>
<name>A0A8S9NR39_BRACR</name>
<sequence>MRGKVKRNQECSNNNTVILEVMIKERHKEKRVQDQMEMRRLIERAQDQMCRLIEMNMQLGRIQLSQLGFRNQEQRFNH</sequence>